<reference evidence="2" key="1">
    <citation type="submission" date="2020-05" db="EMBL/GenBank/DDBJ databases">
        <title>WGS assembly of Panicum virgatum.</title>
        <authorList>
            <person name="Lovell J.T."/>
            <person name="Jenkins J."/>
            <person name="Shu S."/>
            <person name="Juenger T.E."/>
            <person name="Schmutz J."/>
        </authorList>
    </citation>
    <scope>NUCLEOTIDE SEQUENCE</scope>
    <source>
        <strain evidence="2">AP13</strain>
    </source>
</reference>
<dbReference type="Proteomes" id="UP000823388">
    <property type="component" value="Chromosome 4N"/>
</dbReference>
<keyword evidence="3" id="KW-1185">Reference proteome</keyword>
<protein>
    <recommendedName>
        <fullName evidence="1">PB1-like domain-containing protein</fullName>
    </recommendedName>
</protein>
<dbReference type="AlphaFoldDB" id="A0A8T0THN4"/>
<comment type="caution">
    <text evidence="2">The sequence shown here is derived from an EMBL/GenBank/DDBJ whole genome shotgun (WGS) entry which is preliminary data.</text>
</comment>
<organism evidence="2 3">
    <name type="scientific">Panicum virgatum</name>
    <name type="common">Blackwell switchgrass</name>
    <dbReference type="NCBI Taxonomy" id="38727"/>
    <lineage>
        <taxon>Eukaryota</taxon>
        <taxon>Viridiplantae</taxon>
        <taxon>Streptophyta</taxon>
        <taxon>Embryophyta</taxon>
        <taxon>Tracheophyta</taxon>
        <taxon>Spermatophyta</taxon>
        <taxon>Magnoliopsida</taxon>
        <taxon>Liliopsida</taxon>
        <taxon>Poales</taxon>
        <taxon>Poaceae</taxon>
        <taxon>PACMAD clade</taxon>
        <taxon>Panicoideae</taxon>
        <taxon>Panicodae</taxon>
        <taxon>Paniceae</taxon>
        <taxon>Panicinae</taxon>
        <taxon>Panicum</taxon>
        <taxon>Panicum sect. Hiantes</taxon>
    </lineage>
</organism>
<evidence type="ECO:0000259" key="1">
    <source>
        <dbReference type="Pfam" id="PF26130"/>
    </source>
</evidence>
<gene>
    <name evidence="2" type="ORF">PVAP13_4NG284538</name>
</gene>
<feature type="domain" description="PB1-like" evidence="1">
    <location>
        <begin position="22"/>
        <end position="118"/>
    </location>
</feature>
<evidence type="ECO:0000313" key="3">
    <source>
        <dbReference type="Proteomes" id="UP000823388"/>
    </source>
</evidence>
<dbReference type="InterPro" id="IPR058594">
    <property type="entry name" value="PB1-like_dom_pln"/>
</dbReference>
<dbReference type="Pfam" id="PF26130">
    <property type="entry name" value="PB1-like"/>
    <property type="match status" value="1"/>
</dbReference>
<sequence length="158" mass="17981">MAPRRRKEGEPPPKYGPKSKIFSVEVHHGGVFSGIGVDRAYVGGQLDWFDNVEASSWSYFWIEEFIMLLNYGFSPRNLKVYWLLPGKELSDGLRTLASDHDIEVMKAVADKVKNFVLFFDHEWHEEPKPAAEPEGVNDPEFLDNENDVEGLTLVAHCS</sequence>
<evidence type="ECO:0000313" key="2">
    <source>
        <dbReference type="EMBL" id="KAG2608196.1"/>
    </source>
</evidence>
<name>A0A8T0THN4_PANVG</name>
<accession>A0A8T0THN4</accession>
<proteinExistence type="predicted"/>
<dbReference type="EMBL" id="CM029044">
    <property type="protein sequence ID" value="KAG2608196.1"/>
    <property type="molecule type" value="Genomic_DNA"/>
</dbReference>